<gene>
    <name evidence="11" type="ORF">ET475_14270</name>
</gene>
<dbReference type="Pfam" id="PF09296">
    <property type="entry name" value="NUDIX-like"/>
    <property type="match status" value="1"/>
</dbReference>
<dbReference type="GO" id="GO:0110153">
    <property type="term" value="F:RNA NAD-cap (NMN-forming) hydrolase activity"/>
    <property type="evidence" value="ECO:0007669"/>
    <property type="project" value="RHEA"/>
</dbReference>
<evidence type="ECO:0000313" key="11">
    <source>
        <dbReference type="EMBL" id="QAY61039.1"/>
    </source>
</evidence>
<evidence type="ECO:0000313" key="12">
    <source>
        <dbReference type="Proteomes" id="UP000293995"/>
    </source>
</evidence>
<proteinExistence type="inferred from homology"/>
<comment type="similarity">
    <text evidence="3">Belongs to the Nudix hydrolase family. NudC subfamily.</text>
</comment>
<dbReference type="EMBL" id="CP035494">
    <property type="protein sequence ID" value="QAY61039.1"/>
    <property type="molecule type" value="Genomic_DNA"/>
</dbReference>
<keyword evidence="8" id="KW-0520">NAD</keyword>
<keyword evidence="6 11" id="KW-0378">Hydrolase</keyword>
<evidence type="ECO:0000256" key="1">
    <source>
        <dbReference type="ARBA" id="ARBA00001946"/>
    </source>
</evidence>
<keyword evidence="7" id="KW-0460">Magnesium</keyword>
<dbReference type="SUPFAM" id="SSF55811">
    <property type="entry name" value="Nudix"/>
    <property type="match status" value="1"/>
</dbReference>
<name>A0A4P6EIF4_9MICO</name>
<evidence type="ECO:0000256" key="8">
    <source>
        <dbReference type="ARBA" id="ARBA00023027"/>
    </source>
</evidence>
<dbReference type="GO" id="GO:0035529">
    <property type="term" value="F:NADH pyrophosphatase activity"/>
    <property type="evidence" value="ECO:0007669"/>
    <property type="project" value="TreeGrafter"/>
</dbReference>
<evidence type="ECO:0000259" key="10">
    <source>
        <dbReference type="PROSITE" id="PS51462"/>
    </source>
</evidence>
<reference evidence="11 12" key="1">
    <citation type="submission" date="2019-01" db="EMBL/GenBank/DDBJ databases">
        <title>Genome sequencing of strain DFW100M-13.</title>
        <authorList>
            <person name="Heo J."/>
            <person name="Kim S.-J."/>
            <person name="Kim J.-S."/>
            <person name="Hong S.-B."/>
            <person name="Kwon S.-W."/>
        </authorList>
    </citation>
    <scope>NUCLEOTIDE SEQUENCE [LARGE SCALE GENOMIC DNA]</scope>
    <source>
        <strain evidence="11 12">DFW100M-13</strain>
    </source>
</reference>
<dbReference type="Pfam" id="PF00293">
    <property type="entry name" value="NUDIX"/>
    <property type="match status" value="1"/>
</dbReference>
<dbReference type="Proteomes" id="UP000293995">
    <property type="component" value="Chromosome"/>
</dbReference>
<feature type="domain" description="Nudix hydrolase" evidence="10">
    <location>
        <begin position="161"/>
        <end position="288"/>
    </location>
</feature>
<dbReference type="CDD" id="cd03429">
    <property type="entry name" value="NUDIX_NADH_pyrophosphatase_Nudt13"/>
    <property type="match status" value="1"/>
</dbReference>
<dbReference type="GO" id="GO:0046872">
    <property type="term" value="F:metal ion binding"/>
    <property type="evidence" value="ECO:0007669"/>
    <property type="project" value="UniProtKB-KW"/>
</dbReference>
<protein>
    <recommendedName>
        <fullName evidence="4">NAD(+) diphosphatase</fullName>
        <ecNumber evidence="4">3.6.1.22</ecNumber>
    </recommendedName>
</protein>
<evidence type="ECO:0000256" key="3">
    <source>
        <dbReference type="ARBA" id="ARBA00009595"/>
    </source>
</evidence>
<dbReference type="PROSITE" id="PS51462">
    <property type="entry name" value="NUDIX"/>
    <property type="match status" value="1"/>
</dbReference>
<comment type="cofactor">
    <cofactor evidence="1">
        <name>Mg(2+)</name>
        <dbReference type="ChEBI" id="CHEBI:18420"/>
    </cofactor>
</comment>
<dbReference type="InterPro" id="IPR049734">
    <property type="entry name" value="NudC-like_C"/>
</dbReference>
<dbReference type="GO" id="GO:0019677">
    <property type="term" value="P:NAD+ catabolic process"/>
    <property type="evidence" value="ECO:0007669"/>
    <property type="project" value="TreeGrafter"/>
</dbReference>
<evidence type="ECO:0000256" key="2">
    <source>
        <dbReference type="ARBA" id="ARBA00001947"/>
    </source>
</evidence>
<keyword evidence="12" id="KW-1185">Reference proteome</keyword>
<dbReference type="PANTHER" id="PTHR42904:SF6">
    <property type="entry name" value="NAD-CAPPED RNA HYDROLASE NUDT12"/>
    <property type="match status" value="1"/>
</dbReference>
<dbReference type="OrthoDB" id="9791656at2"/>
<keyword evidence="5" id="KW-0479">Metal-binding</keyword>
<dbReference type="PROSITE" id="PS00893">
    <property type="entry name" value="NUDIX_BOX"/>
    <property type="match status" value="1"/>
</dbReference>
<dbReference type="InterPro" id="IPR015797">
    <property type="entry name" value="NUDIX_hydrolase-like_dom_sf"/>
</dbReference>
<sequence length="308" mass="33248">MTAHADTHARVTGRALVDRSAAERADDALIPRLRSDPTTRVLVVRGDRVEVSGDSALRLRWSRADQAPVDAAWAFLGRADDGAALLLARVEAHEGSEGTWASLRTVGGALSPVDADILAMAIALGRWLGDSVYCPRCGAATQVRSAGWSRQCANCSTEHFPRTDPAVIVAVTSAASPHRLLLGSNTLWGANRFSCFAGFVEAGESAEAAVERELFEEAGVRVHDVQYRRSQPWPYPRSLMLGFRARAVDDAQAHADGEEIAALRWFTRTEIGEALGRREAAPADDRLLLPGRASIAHSLIAEWYAESA</sequence>
<evidence type="ECO:0000256" key="9">
    <source>
        <dbReference type="ARBA" id="ARBA00023679"/>
    </source>
</evidence>
<accession>A0A4P6EIF4</accession>
<organism evidence="11 12">
    <name type="scientific">Microbacterium protaetiae</name>
    <dbReference type="NCBI Taxonomy" id="2509458"/>
    <lineage>
        <taxon>Bacteria</taxon>
        <taxon>Bacillati</taxon>
        <taxon>Actinomycetota</taxon>
        <taxon>Actinomycetes</taxon>
        <taxon>Micrococcales</taxon>
        <taxon>Microbacteriaceae</taxon>
        <taxon>Microbacterium</taxon>
    </lineage>
</organism>
<dbReference type="Gene3D" id="3.90.79.10">
    <property type="entry name" value="Nucleoside Triphosphate Pyrophosphohydrolase"/>
    <property type="match status" value="1"/>
</dbReference>
<dbReference type="KEGG" id="mprt:ET475_14270"/>
<comment type="cofactor">
    <cofactor evidence="2">
        <name>Zn(2+)</name>
        <dbReference type="ChEBI" id="CHEBI:29105"/>
    </cofactor>
</comment>
<dbReference type="Pfam" id="PF09297">
    <property type="entry name" value="Zn_ribbon_NUD"/>
    <property type="match status" value="1"/>
</dbReference>
<dbReference type="GO" id="GO:0005829">
    <property type="term" value="C:cytosol"/>
    <property type="evidence" value="ECO:0007669"/>
    <property type="project" value="TreeGrafter"/>
</dbReference>
<comment type="catalytic activity">
    <reaction evidence="9">
        <text>a 5'-end NAD(+)-phospho-ribonucleoside in mRNA + H2O = a 5'-end phospho-adenosine-phospho-ribonucleoside in mRNA + beta-nicotinamide D-ribonucleotide + 2 H(+)</text>
        <dbReference type="Rhea" id="RHEA:60876"/>
        <dbReference type="Rhea" id="RHEA-COMP:15698"/>
        <dbReference type="Rhea" id="RHEA-COMP:15719"/>
        <dbReference type="ChEBI" id="CHEBI:14649"/>
        <dbReference type="ChEBI" id="CHEBI:15377"/>
        <dbReference type="ChEBI" id="CHEBI:15378"/>
        <dbReference type="ChEBI" id="CHEBI:144029"/>
        <dbReference type="ChEBI" id="CHEBI:144051"/>
    </reaction>
    <physiologicalReaction direction="left-to-right" evidence="9">
        <dbReference type="Rhea" id="RHEA:60877"/>
    </physiologicalReaction>
</comment>
<dbReference type="InterPro" id="IPR050241">
    <property type="entry name" value="NAD-cap_RNA_hydrolase_NudC"/>
</dbReference>
<dbReference type="InterPro" id="IPR000086">
    <property type="entry name" value="NUDIX_hydrolase_dom"/>
</dbReference>
<dbReference type="InterPro" id="IPR020084">
    <property type="entry name" value="NUDIX_hydrolase_CS"/>
</dbReference>
<evidence type="ECO:0000256" key="6">
    <source>
        <dbReference type="ARBA" id="ARBA00022801"/>
    </source>
</evidence>
<evidence type="ECO:0000256" key="5">
    <source>
        <dbReference type="ARBA" id="ARBA00022723"/>
    </source>
</evidence>
<dbReference type="InterPro" id="IPR015376">
    <property type="entry name" value="Znr_NADH_PPase"/>
</dbReference>
<dbReference type="NCBIfam" id="NF001299">
    <property type="entry name" value="PRK00241.1"/>
    <property type="match status" value="1"/>
</dbReference>
<evidence type="ECO:0000256" key="7">
    <source>
        <dbReference type="ARBA" id="ARBA00022842"/>
    </source>
</evidence>
<dbReference type="Gene3D" id="3.90.79.20">
    <property type="match status" value="1"/>
</dbReference>
<dbReference type="AlphaFoldDB" id="A0A4P6EIF4"/>
<dbReference type="RefSeq" id="WP_129391690.1">
    <property type="nucleotide sequence ID" value="NZ_CP035494.1"/>
</dbReference>
<dbReference type="GO" id="GO:0006742">
    <property type="term" value="P:NADP+ catabolic process"/>
    <property type="evidence" value="ECO:0007669"/>
    <property type="project" value="TreeGrafter"/>
</dbReference>
<dbReference type="EC" id="3.6.1.22" evidence="4"/>
<dbReference type="InterPro" id="IPR015375">
    <property type="entry name" value="NADH_PPase-like_N"/>
</dbReference>
<evidence type="ECO:0000256" key="4">
    <source>
        <dbReference type="ARBA" id="ARBA00012381"/>
    </source>
</evidence>
<dbReference type="PANTHER" id="PTHR42904">
    <property type="entry name" value="NUDIX HYDROLASE, NUDC SUBFAMILY"/>
    <property type="match status" value="1"/>
</dbReference>